<feature type="domain" description="Helicase ATP-binding" evidence="2">
    <location>
        <begin position="33"/>
        <end position="203"/>
    </location>
</feature>
<dbReference type="Pfam" id="PF03237">
    <property type="entry name" value="Terminase_6N"/>
    <property type="match status" value="1"/>
</dbReference>
<feature type="transmembrane region" description="Helical" evidence="1">
    <location>
        <begin position="82"/>
        <end position="103"/>
    </location>
</feature>
<evidence type="ECO:0000313" key="4">
    <source>
        <dbReference type="Proteomes" id="UP000317178"/>
    </source>
</evidence>
<dbReference type="InterPro" id="IPR035413">
    <property type="entry name" value="Terminase_L_C"/>
</dbReference>
<gene>
    <name evidence="3" type="ORF">Pla110_32910</name>
</gene>
<protein>
    <submittedName>
        <fullName evidence="3">Terminase-like family protein</fullName>
    </submittedName>
</protein>
<dbReference type="AlphaFoldDB" id="A0A518CQP7"/>
<dbReference type="SUPFAM" id="SSF52540">
    <property type="entry name" value="P-loop containing nucleoside triphosphate hydrolases"/>
    <property type="match status" value="1"/>
</dbReference>
<dbReference type="SMART" id="SM00487">
    <property type="entry name" value="DEXDc"/>
    <property type="match status" value="1"/>
</dbReference>
<dbReference type="KEGG" id="plon:Pla110_32910"/>
<keyword evidence="1" id="KW-0812">Transmembrane</keyword>
<dbReference type="PANTHER" id="PTHR39184">
    <property type="match status" value="1"/>
</dbReference>
<evidence type="ECO:0000259" key="2">
    <source>
        <dbReference type="SMART" id="SM00487"/>
    </source>
</evidence>
<keyword evidence="1" id="KW-1133">Transmembrane helix</keyword>
<reference evidence="3 4" key="1">
    <citation type="submission" date="2019-02" db="EMBL/GenBank/DDBJ databases">
        <title>Deep-cultivation of Planctomycetes and their phenomic and genomic characterization uncovers novel biology.</title>
        <authorList>
            <person name="Wiegand S."/>
            <person name="Jogler M."/>
            <person name="Boedeker C."/>
            <person name="Pinto D."/>
            <person name="Vollmers J."/>
            <person name="Rivas-Marin E."/>
            <person name="Kohn T."/>
            <person name="Peeters S.H."/>
            <person name="Heuer A."/>
            <person name="Rast P."/>
            <person name="Oberbeckmann S."/>
            <person name="Bunk B."/>
            <person name="Jeske O."/>
            <person name="Meyerdierks A."/>
            <person name="Storesund J.E."/>
            <person name="Kallscheuer N."/>
            <person name="Luecker S."/>
            <person name="Lage O.M."/>
            <person name="Pohl T."/>
            <person name="Merkel B.J."/>
            <person name="Hornburger P."/>
            <person name="Mueller R.-W."/>
            <person name="Bruemmer F."/>
            <person name="Labrenz M."/>
            <person name="Spormann A.M."/>
            <person name="Op den Camp H."/>
            <person name="Overmann J."/>
            <person name="Amann R."/>
            <person name="Jetten M.S.M."/>
            <person name="Mascher T."/>
            <person name="Medema M.H."/>
            <person name="Devos D.P."/>
            <person name="Kaster A.-K."/>
            <person name="Ovreas L."/>
            <person name="Rohde M."/>
            <person name="Galperin M.Y."/>
            <person name="Jogler C."/>
        </authorList>
    </citation>
    <scope>NUCLEOTIDE SEQUENCE [LARGE SCALE GENOMIC DNA]</scope>
    <source>
        <strain evidence="3 4">Pla110</strain>
    </source>
</reference>
<sequence>MATKQRTKKPKQTEQPDLEWGQLYRTPDGQLHQYFPLHKYQRQVMESKKRFVVALAGTGGGKSALTPIWILQELRKNPKSVIIVVSPIFPMLIALQPGIVKILEESEFKGTFNKSDRIYECSTGGSIHFKSASDPNTIQGLHCDVAIMDEAGMMKKEAYDVIRQRCNRKKGRILITSTPYHFNWLFHDVYQAWKAGDEDIDVIQFNSLENPTYDKEAFEKERKLLPEWKFKMMYLGEFTKPAGVIFENFDKCIVGQIPPMKTERLVFVGGIDWGFNDETACMGGFIHKNILYLFNEIYEKKKTVDDIMAYKNFNEQTIWFCDNQRKDSILTLKRNGYLAKKTKKYNGSVLDNIARLTRLINSGRIQILGGSCPNLENEMANYVWKEDEKGITDQPVDKNNHAIDALCYLVEGAERCGLLAR</sequence>
<dbReference type="Pfam" id="PF17288">
    <property type="entry name" value="Terminase_3C"/>
    <property type="match status" value="1"/>
</dbReference>
<dbReference type="Gene3D" id="3.40.50.300">
    <property type="entry name" value="P-loop containing nucleotide triphosphate hydrolases"/>
    <property type="match status" value="1"/>
</dbReference>
<dbReference type="InterPro" id="IPR027417">
    <property type="entry name" value="P-loop_NTPase"/>
</dbReference>
<dbReference type="PANTHER" id="PTHR39184:SF1">
    <property type="entry name" value="PBSX PHAGE TERMINASE LARGE SUBUNIT"/>
    <property type="match status" value="1"/>
</dbReference>
<accession>A0A518CQP7</accession>
<name>A0A518CQP7_9PLAN</name>
<dbReference type="EMBL" id="CP036281">
    <property type="protein sequence ID" value="QDU81549.1"/>
    <property type="molecule type" value="Genomic_DNA"/>
</dbReference>
<dbReference type="Proteomes" id="UP000317178">
    <property type="component" value="Chromosome"/>
</dbReference>
<dbReference type="InterPro" id="IPR052380">
    <property type="entry name" value="Viral_DNA_packaging_terminase"/>
</dbReference>
<evidence type="ECO:0000313" key="3">
    <source>
        <dbReference type="EMBL" id="QDU81549.1"/>
    </source>
</evidence>
<evidence type="ECO:0000256" key="1">
    <source>
        <dbReference type="SAM" id="Phobius"/>
    </source>
</evidence>
<keyword evidence="4" id="KW-1185">Reference proteome</keyword>
<dbReference type="InterPro" id="IPR014001">
    <property type="entry name" value="Helicase_ATP-bd"/>
</dbReference>
<proteinExistence type="predicted"/>
<organism evidence="3 4">
    <name type="scientific">Polystyrenella longa</name>
    <dbReference type="NCBI Taxonomy" id="2528007"/>
    <lineage>
        <taxon>Bacteria</taxon>
        <taxon>Pseudomonadati</taxon>
        <taxon>Planctomycetota</taxon>
        <taxon>Planctomycetia</taxon>
        <taxon>Planctomycetales</taxon>
        <taxon>Planctomycetaceae</taxon>
        <taxon>Polystyrenella</taxon>
    </lineage>
</organism>
<keyword evidence="1" id="KW-0472">Membrane</keyword>
<dbReference type="Gene3D" id="3.30.420.280">
    <property type="match status" value="1"/>
</dbReference>